<dbReference type="Proteomes" id="UP000229366">
    <property type="component" value="Unassembled WGS sequence"/>
</dbReference>
<dbReference type="PIRSF" id="PIRSF016493">
    <property type="entry name" value="Glycyl_aminpptds"/>
    <property type="match status" value="1"/>
</dbReference>
<dbReference type="EMBL" id="PGTX01000002">
    <property type="protein sequence ID" value="PJI80092.1"/>
    <property type="molecule type" value="Genomic_DNA"/>
</dbReference>
<evidence type="ECO:0000259" key="1">
    <source>
        <dbReference type="PROSITE" id="PS50106"/>
    </source>
</evidence>
<name>A0A2M8VRK4_9BURK</name>
<sequence length="595" mass="67362">MMKTPHPSDWPAIQYTIWSADLNGHRFHVKLRIDNPLPSGQIVQMPSWIPGSYLIRDFSKHIETIQAYVADKPNQPLTLERIDNDQWRLPNVVGPVDILTTVYAFDSSVRTAYLGTDRAFINASSLCLSVKGQELLPCALVLIPPQDASADDWTVQTSLRAAKVDSQGYGFYLAKNYDDLLDHPIALGVFQIAHWKSNGVSHSMAIQGCIHEVDLARLAIDLQAICTCTIDLFEPATKQAPFENYLFLVNAVLAGYGGLEHRDSTALLCRRDQIPQIHTPLDETAYREFLGLCSHEYFHAWLVKRIQAKAFQPYQLHRRNHTRLLWLFEGFTSYYDDLQLLRSKRIDLKTYLKLVANHWNGVLRGPGRHKQSLADSSFDAWTKYYQADENTPNAVVSYYGKGALLALGLDLQIRMFTLNELSLDDLMRLIWQRHGLTMNGIAEDGLNDLMMELLGPGFHKTWSAFKARYIFGVEDIPLQKWFDQNYISVQTKAYTKLEKIKLQLGMRHVDSNGWLKISHVLDGGAAQLAGLAPGDLLASINGERITAARLDIILSSLVSKQVITISFYRDDLEHQCMTTLEENQMPAQYALTAAH</sequence>
<keyword evidence="2" id="KW-0482">Metalloprotease</keyword>
<dbReference type="SUPFAM" id="SSF50156">
    <property type="entry name" value="PDZ domain-like"/>
    <property type="match status" value="1"/>
</dbReference>
<dbReference type="Gene3D" id="2.60.40.3650">
    <property type="match status" value="1"/>
</dbReference>
<dbReference type="Pfam" id="PF05299">
    <property type="entry name" value="Peptidase_M61"/>
    <property type="match status" value="1"/>
</dbReference>
<proteinExistence type="predicted"/>
<keyword evidence="2" id="KW-0378">Hydrolase</keyword>
<dbReference type="SMART" id="SM00228">
    <property type="entry name" value="PDZ"/>
    <property type="match status" value="1"/>
</dbReference>
<dbReference type="RefSeq" id="WP_232725955.1">
    <property type="nucleotide sequence ID" value="NZ_CBCSBW010000002.1"/>
</dbReference>
<gene>
    <name evidence="2" type="ORF">B0G85_1077</name>
</gene>
<dbReference type="AlphaFoldDB" id="A0A2M8VRK4"/>
<dbReference type="Gene3D" id="1.10.390.10">
    <property type="entry name" value="Neutral Protease Domain 2"/>
    <property type="match status" value="1"/>
</dbReference>
<dbReference type="InterPro" id="IPR027268">
    <property type="entry name" value="Peptidase_M4/M1_CTD_sf"/>
</dbReference>
<comment type="caution">
    <text evidence="2">The sequence shown here is derived from an EMBL/GenBank/DDBJ whole genome shotgun (WGS) entry which is preliminary data.</text>
</comment>
<feature type="domain" description="PDZ" evidence="1">
    <location>
        <begin position="494"/>
        <end position="545"/>
    </location>
</feature>
<protein>
    <submittedName>
        <fullName evidence="2">Putative metalloprotease with PDZ domain</fullName>
    </submittedName>
</protein>
<dbReference type="PROSITE" id="PS50106">
    <property type="entry name" value="PDZ"/>
    <property type="match status" value="1"/>
</dbReference>
<dbReference type="InterPro" id="IPR036034">
    <property type="entry name" value="PDZ_sf"/>
</dbReference>
<evidence type="ECO:0000313" key="3">
    <source>
        <dbReference type="Proteomes" id="UP000229366"/>
    </source>
</evidence>
<organism evidence="2 3">
    <name type="scientific">Polynucleobacter brandtiae</name>
    <dbReference type="NCBI Taxonomy" id="1938816"/>
    <lineage>
        <taxon>Bacteria</taxon>
        <taxon>Pseudomonadati</taxon>
        <taxon>Pseudomonadota</taxon>
        <taxon>Betaproteobacteria</taxon>
        <taxon>Burkholderiales</taxon>
        <taxon>Burkholderiaceae</taxon>
        <taxon>Polynucleobacter</taxon>
    </lineage>
</organism>
<dbReference type="GO" id="GO:0006508">
    <property type="term" value="P:proteolysis"/>
    <property type="evidence" value="ECO:0007669"/>
    <property type="project" value="UniProtKB-KW"/>
</dbReference>
<dbReference type="InterPro" id="IPR001478">
    <property type="entry name" value="PDZ"/>
</dbReference>
<dbReference type="Pfam" id="PF17899">
    <property type="entry name" value="Peptidase_M61_N"/>
    <property type="match status" value="1"/>
</dbReference>
<evidence type="ECO:0000313" key="2">
    <source>
        <dbReference type="EMBL" id="PJI80092.1"/>
    </source>
</evidence>
<dbReference type="GO" id="GO:0008237">
    <property type="term" value="F:metallopeptidase activity"/>
    <property type="evidence" value="ECO:0007669"/>
    <property type="project" value="UniProtKB-KW"/>
</dbReference>
<dbReference type="Gene3D" id="2.30.42.10">
    <property type="match status" value="1"/>
</dbReference>
<dbReference type="SUPFAM" id="SSF55486">
    <property type="entry name" value="Metalloproteases ('zincins'), catalytic domain"/>
    <property type="match status" value="1"/>
</dbReference>
<reference evidence="2 3" key="1">
    <citation type="submission" date="2017-11" db="EMBL/GenBank/DDBJ databases">
        <title>Genomic Encyclopedia of Type Strains, Phase III (KMG-III): the genomes of soil and plant-associated and newly described type strains.</title>
        <authorList>
            <person name="Whitman W."/>
        </authorList>
    </citation>
    <scope>NUCLEOTIDE SEQUENCE [LARGE SCALE GENOMIC DNA]</scope>
    <source>
        <strain evidence="2 3">UB-Domo-W1</strain>
    </source>
</reference>
<dbReference type="InterPro" id="IPR024191">
    <property type="entry name" value="Peptidase_M61"/>
</dbReference>
<dbReference type="InterPro" id="IPR040756">
    <property type="entry name" value="Peptidase_M61_N"/>
</dbReference>
<keyword evidence="3" id="KW-1185">Reference proteome</keyword>
<dbReference type="Pfam" id="PF00595">
    <property type="entry name" value="PDZ"/>
    <property type="match status" value="1"/>
</dbReference>
<accession>A0A2M8VRK4</accession>
<keyword evidence="2" id="KW-0645">Protease</keyword>
<dbReference type="InterPro" id="IPR007963">
    <property type="entry name" value="Peptidase_M61_catalytic"/>
</dbReference>